<dbReference type="AlphaFoldDB" id="A0A1Z4GRV8"/>
<dbReference type="OrthoDB" id="495876at2"/>
<evidence type="ECO:0000256" key="1">
    <source>
        <dbReference type="SAM" id="MobiDB-lite"/>
    </source>
</evidence>
<proteinExistence type="predicted"/>
<accession>A0A1Z4GRV8</accession>
<feature type="region of interest" description="Disordered" evidence="1">
    <location>
        <begin position="1"/>
        <end position="37"/>
    </location>
</feature>
<gene>
    <name evidence="2" type="ORF">NIES21_61040</name>
</gene>
<protein>
    <submittedName>
        <fullName evidence="2">Uncharacterized protein</fullName>
    </submittedName>
</protein>
<feature type="compositionally biased region" description="Basic and acidic residues" evidence="1">
    <location>
        <begin position="24"/>
        <end position="35"/>
    </location>
</feature>
<keyword evidence="2" id="KW-0614">Plasmid</keyword>
<reference evidence="2 3" key="1">
    <citation type="submission" date="2017-06" db="EMBL/GenBank/DDBJ databases">
        <title>Genome sequencing of cyanobaciteial culture collection at National Institute for Environmental Studies (NIES).</title>
        <authorList>
            <person name="Hirose Y."/>
            <person name="Shimura Y."/>
            <person name="Fujisawa T."/>
            <person name="Nakamura Y."/>
            <person name="Kawachi M."/>
        </authorList>
    </citation>
    <scope>NUCLEOTIDE SEQUENCE [LARGE SCALE GENOMIC DNA]</scope>
    <source>
        <strain evidence="2 3">NIES-21</strain>
        <plasmid evidence="3">Plasmid3 dna</plasmid>
    </source>
</reference>
<name>A0A1Z4GRV8_9CYAN</name>
<evidence type="ECO:0000313" key="3">
    <source>
        <dbReference type="Proteomes" id="UP000218287"/>
    </source>
</evidence>
<dbReference type="Proteomes" id="UP000218287">
    <property type="component" value="Plasmid Plasmid3 dna"/>
</dbReference>
<feature type="compositionally biased region" description="Pro residues" evidence="1">
    <location>
        <begin position="1"/>
        <end position="10"/>
    </location>
</feature>
<organism evidence="2 3">
    <name type="scientific">Anabaenopsis circularis NIES-21</name>
    <dbReference type="NCBI Taxonomy" id="1085406"/>
    <lineage>
        <taxon>Bacteria</taxon>
        <taxon>Bacillati</taxon>
        <taxon>Cyanobacteriota</taxon>
        <taxon>Cyanophyceae</taxon>
        <taxon>Nostocales</taxon>
        <taxon>Nodulariaceae</taxon>
        <taxon>Anabaenopsis</taxon>
    </lineage>
</organism>
<geneLocation type="plasmid" evidence="3">
    <name>Plasmid3 dna</name>
</geneLocation>
<evidence type="ECO:0000313" key="2">
    <source>
        <dbReference type="EMBL" id="BAY20234.1"/>
    </source>
</evidence>
<sequence length="80" mass="8990">MATKPPPPPRKSTKTNKGEPPAIDETKSNLEKPEPGEITNLNFKVPAEFKKDFKIAAATYGCTQVELLQRIFKFWTENQG</sequence>
<keyword evidence="3" id="KW-1185">Reference proteome</keyword>
<dbReference type="EMBL" id="AP018177">
    <property type="protein sequence ID" value="BAY20234.1"/>
    <property type="molecule type" value="Genomic_DNA"/>
</dbReference>